<keyword evidence="3 6" id="KW-0547">Nucleotide-binding</keyword>
<keyword evidence="6" id="KW-0378">Hydrolase</keyword>
<proteinExistence type="inferred from homology"/>
<dbReference type="InterPro" id="IPR027368">
    <property type="entry name" value="MnmE_dom2"/>
</dbReference>
<dbReference type="InterPro" id="IPR004520">
    <property type="entry name" value="GTPase_MnmE"/>
</dbReference>
<dbReference type="Gene3D" id="3.40.50.300">
    <property type="entry name" value="P-loop containing nucleotide triphosphate hydrolases"/>
    <property type="match status" value="1"/>
</dbReference>
<comment type="cofactor">
    <cofactor evidence="6">
        <name>K(+)</name>
        <dbReference type="ChEBI" id="CHEBI:29103"/>
    </cofactor>
    <text evidence="6">Binds 1 potassium ion per subunit.</text>
</comment>
<dbReference type="InterPro" id="IPR027417">
    <property type="entry name" value="P-loop_NTPase"/>
</dbReference>
<dbReference type="RefSeq" id="WP_255229234.1">
    <property type="nucleotide sequence ID" value="NZ_JAJEKE010000027.1"/>
</dbReference>
<dbReference type="NCBIfam" id="TIGR00450">
    <property type="entry name" value="mnmE_trmE_thdF"/>
    <property type="match status" value="1"/>
</dbReference>
<dbReference type="EC" id="3.6.-.-" evidence="6"/>
<dbReference type="PANTHER" id="PTHR42714:SF2">
    <property type="entry name" value="TRNA MODIFICATION GTPASE GTPBP3, MITOCHONDRIAL"/>
    <property type="match status" value="1"/>
</dbReference>
<feature type="binding site" evidence="6">
    <location>
        <position position="235"/>
    </location>
    <ligand>
        <name>Mg(2+)</name>
        <dbReference type="ChEBI" id="CHEBI:18420"/>
    </ligand>
</feature>
<evidence type="ECO:0000256" key="4">
    <source>
        <dbReference type="ARBA" id="ARBA00022958"/>
    </source>
</evidence>
<feature type="binding site" evidence="6">
    <location>
        <begin position="250"/>
        <end position="256"/>
    </location>
    <ligand>
        <name>GTP</name>
        <dbReference type="ChEBI" id="CHEBI:37565"/>
    </ligand>
</feature>
<keyword evidence="2 6" id="KW-0819">tRNA processing</keyword>
<dbReference type="PROSITE" id="PS51709">
    <property type="entry name" value="G_TRME"/>
    <property type="match status" value="1"/>
</dbReference>
<dbReference type="PANTHER" id="PTHR42714">
    <property type="entry name" value="TRNA MODIFICATION GTPASE GTPBP3"/>
    <property type="match status" value="1"/>
</dbReference>
<comment type="subcellular location">
    <subcellularLocation>
        <location evidence="6">Cytoplasm</location>
    </subcellularLocation>
</comment>
<comment type="caution">
    <text evidence="6">Lacks conserved residue(s) required for the propagation of feature annotation.</text>
</comment>
<dbReference type="HAMAP" id="MF_00379">
    <property type="entry name" value="GTPase_MnmE"/>
    <property type="match status" value="1"/>
</dbReference>
<reference evidence="9 10" key="1">
    <citation type="submission" date="2021-10" db="EMBL/GenBank/DDBJ databases">
        <title>Lutispora strain m25 sp. nov., a thermophilic, non-spore-forming bacterium isolated from a lab-scale methanogenic bioreactor digesting anaerobic sludge.</title>
        <authorList>
            <person name="El Houari A."/>
            <person name="Mcdonald J."/>
        </authorList>
    </citation>
    <scope>NUCLEOTIDE SEQUENCE [LARGE SCALE GENOMIC DNA]</scope>
    <source>
        <strain evidence="10">m25</strain>
    </source>
</reference>
<comment type="similarity">
    <text evidence="1 6 7">Belongs to the TRAFAC class TrmE-Era-EngA-EngB-Septin-like GTPase superfamily. TrmE GTPase family.</text>
</comment>
<dbReference type="Pfam" id="PF01926">
    <property type="entry name" value="MMR_HSR1"/>
    <property type="match status" value="1"/>
</dbReference>
<dbReference type="InterPro" id="IPR025867">
    <property type="entry name" value="MnmE_helical"/>
</dbReference>
<feature type="binding site" evidence="6">
    <location>
        <position position="250"/>
    </location>
    <ligand>
        <name>K(+)</name>
        <dbReference type="ChEBI" id="CHEBI:29103"/>
    </ligand>
</feature>
<dbReference type="Gene3D" id="3.30.1360.120">
    <property type="entry name" value="Probable tRNA modification gtpase trme, domain 1"/>
    <property type="match status" value="1"/>
</dbReference>
<dbReference type="Gene3D" id="1.20.120.430">
    <property type="entry name" value="tRNA modification GTPase MnmE domain 2"/>
    <property type="match status" value="1"/>
</dbReference>
<dbReference type="InterPro" id="IPR031168">
    <property type="entry name" value="G_TrmE"/>
</dbReference>
<keyword evidence="5 6" id="KW-0342">GTP-binding</keyword>
<keyword evidence="6" id="KW-0963">Cytoplasm</keyword>
<evidence type="ECO:0000256" key="2">
    <source>
        <dbReference type="ARBA" id="ARBA00022694"/>
    </source>
</evidence>
<dbReference type="Proteomes" id="UP001651880">
    <property type="component" value="Unassembled WGS sequence"/>
</dbReference>
<dbReference type="EMBL" id="JAJEKE010000027">
    <property type="protein sequence ID" value="MCQ1531677.1"/>
    <property type="molecule type" value="Genomic_DNA"/>
</dbReference>
<keyword evidence="6" id="KW-0479">Metal-binding</keyword>
<keyword evidence="6" id="KW-0460">Magnesium</keyword>
<feature type="binding site" evidence="6">
    <location>
        <begin position="231"/>
        <end position="236"/>
    </location>
    <ligand>
        <name>GTP</name>
        <dbReference type="ChEBI" id="CHEBI:37565"/>
    </ligand>
</feature>
<evidence type="ECO:0000256" key="5">
    <source>
        <dbReference type="ARBA" id="ARBA00023134"/>
    </source>
</evidence>
<comment type="subunit">
    <text evidence="6">Homodimer. Heterotetramer of two MnmE and two MnmG subunits.</text>
</comment>
<sequence>MLEDTIAAVGTAPGEAGIGIVRLSGKDSQDILGKIFRGKKVKDINDMPSRYMTYGFIFDDEGSKIDEVLAVIMRAPYSYTGEDVAEIHCHGGIIPIRKIMELVLKKGARMAEPGEFTKRGFLNGRIDLAQSEAVIDVITSKTDEGLKNAMNQLQGELSVRVKAVMDMLLSMLAHIEASIDFPEHDIEEITAENIRSKGLEAKAILKELQNTYYEGRIQREGLSTAIIGRPNVGKSSLLNLLLKENRAIVTDIPGTTRDIIEEYLNVKGVLIKLIDTAGLRETEDVVEKIGVERTKEAINDADLVIFVIDASKKLDPEDMLIASILNDKRVIIAANKMDMGIDAELDLLEDRFEKERIIRMSVKDKKGIELLEEAIWDAAYSGSVKTRGSAVVSNIRHKSLIDKAHESIDRALEAIDEGIPLDLISVDIKDAWRFLGEITGDTVEEDIITEIFSRFCIGK</sequence>
<dbReference type="CDD" id="cd14858">
    <property type="entry name" value="TrmE_N"/>
    <property type="match status" value="1"/>
</dbReference>
<feature type="binding site" evidence="6">
    <location>
        <position position="86"/>
    </location>
    <ligand>
        <name>(6S)-5-formyl-5,6,7,8-tetrahydrofolate</name>
        <dbReference type="ChEBI" id="CHEBI:57457"/>
    </ligand>
</feature>
<organism evidence="9 10">
    <name type="scientific">Lutispora saccharofermentans</name>
    <dbReference type="NCBI Taxonomy" id="3024236"/>
    <lineage>
        <taxon>Bacteria</taxon>
        <taxon>Bacillati</taxon>
        <taxon>Bacillota</taxon>
        <taxon>Clostridia</taxon>
        <taxon>Lutisporales</taxon>
        <taxon>Lutisporaceae</taxon>
        <taxon>Lutispora</taxon>
    </lineage>
</organism>
<evidence type="ECO:0000256" key="3">
    <source>
        <dbReference type="ARBA" id="ARBA00022741"/>
    </source>
</evidence>
<feature type="binding site" evidence="6">
    <location>
        <position position="231"/>
    </location>
    <ligand>
        <name>K(+)</name>
        <dbReference type="ChEBI" id="CHEBI:29103"/>
    </ligand>
</feature>
<name>A0ABT1NK86_9FIRM</name>
<dbReference type="InterPro" id="IPR006073">
    <property type="entry name" value="GTP-bd"/>
</dbReference>
<feature type="binding site" evidence="6">
    <location>
        <position position="256"/>
    </location>
    <ligand>
        <name>Mg(2+)</name>
        <dbReference type="ChEBI" id="CHEBI:18420"/>
    </ligand>
</feature>
<keyword evidence="10" id="KW-1185">Reference proteome</keyword>
<comment type="function">
    <text evidence="6">Exhibits a very high intrinsic GTPase hydrolysis rate. Involved in the addition of a carboxymethylaminomethyl (cmnm) group at the wobble position (U34) of certain tRNAs, forming tRNA-cmnm(5)s(2)U34.</text>
</comment>
<evidence type="ECO:0000313" key="9">
    <source>
        <dbReference type="EMBL" id="MCQ1531677.1"/>
    </source>
</evidence>
<dbReference type="InterPro" id="IPR027266">
    <property type="entry name" value="TrmE/GcvT-like"/>
</dbReference>
<dbReference type="NCBIfam" id="TIGR00231">
    <property type="entry name" value="small_GTP"/>
    <property type="match status" value="1"/>
</dbReference>
<feature type="binding site" evidence="6">
    <location>
        <position position="125"/>
    </location>
    <ligand>
        <name>(6S)-5-formyl-5,6,7,8-tetrahydrofolate</name>
        <dbReference type="ChEBI" id="CHEBI:57457"/>
    </ligand>
</feature>
<dbReference type="Pfam" id="PF10396">
    <property type="entry name" value="TrmE_N"/>
    <property type="match status" value="1"/>
</dbReference>
<feature type="binding site" evidence="6">
    <location>
        <position position="459"/>
    </location>
    <ligand>
        <name>(6S)-5-formyl-5,6,7,8-tetrahydrofolate</name>
        <dbReference type="ChEBI" id="CHEBI:57457"/>
    </ligand>
</feature>
<evidence type="ECO:0000256" key="7">
    <source>
        <dbReference type="RuleBase" id="RU003313"/>
    </source>
</evidence>
<accession>A0ABT1NK86</accession>
<dbReference type="InterPro" id="IPR018948">
    <property type="entry name" value="GTP-bd_TrmE_N"/>
</dbReference>
<feature type="binding site" evidence="6">
    <location>
        <position position="255"/>
    </location>
    <ligand>
        <name>K(+)</name>
        <dbReference type="ChEBI" id="CHEBI:29103"/>
    </ligand>
</feature>
<comment type="caution">
    <text evidence="9">The sequence shown here is derived from an EMBL/GenBank/DDBJ whole genome shotgun (WGS) entry which is preliminary data.</text>
</comment>
<evidence type="ECO:0000256" key="6">
    <source>
        <dbReference type="HAMAP-Rule" id="MF_00379"/>
    </source>
</evidence>
<dbReference type="PRINTS" id="PR00326">
    <property type="entry name" value="GTP1OBG"/>
</dbReference>
<dbReference type="NCBIfam" id="NF003661">
    <property type="entry name" value="PRK05291.1-3"/>
    <property type="match status" value="1"/>
</dbReference>
<dbReference type="InterPro" id="IPR005225">
    <property type="entry name" value="Small_GTP-bd"/>
</dbReference>
<protein>
    <recommendedName>
        <fullName evidence="6">tRNA modification GTPase MnmE</fullName>
        <ecNumber evidence="6">3.6.-.-</ecNumber>
    </recommendedName>
</protein>
<dbReference type="SUPFAM" id="SSF52540">
    <property type="entry name" value="P-loop containing nucleoside triphosphate hydrolases"/>
    <property type="match status" value="1"/>
</dbReference>
<gene>
    <name evidence="6 9" type="primary">mnmE</name>
    <name evidence="6" type="synonym">trmE</name>
    <name evidence="9" type="ORF">LJD61_19350</name>
</gene>
<dbReference type="CDD" id="cd04164">
    <property type="entry name" value="trmE"/>
    <property type="match status" value="1"/>
</dbReference>
<feature type="domain" description="TrmE-type G" evidence="8">
    <location>
        <begin position="221"/>
        <end position="380"/>
    </location>
</feature>
<dbReference type="Pfam" id="PF12631">
    <property type="entry name" value="MnmE_helical"/>
    <property type="match status" value="1"/>
</dbReference>
<evidence type="ECO:0000259" key="8">
    <source>
        <dbReference type="PROSITE" id="PS51709"/>
    </source>
</evidence>
<evidence type="ECO:0000256" key="1">
    <source>
        <dbReference type="ARBA" id="ARBA00011043"/>
    </source>
</evidence>
<feature type="binding site" evidence="6">
    <location>
        <begin position="275"/>
        <end position="278"/>
    </location>
    <ligand>
        <name>GTP</name>
        <dbReference type="ChEBI" id="CHEBI:37565"/>
    </ligand>
</feature>
<feature type="binding site" evidence="6">
    <location>
        <position position="22"/>
    </location>
    <ligand>
        <name>(6S)-5-formyl-5,6,7,8-tetrahydrofolate</name>
        <dbReference type="ChEBI" id="CHEBI:57457"/>
    </ligand>
</feature>
<evidence type="ECO:0000313" key="10">
    <source>
        <dbReference type="Proteomes" id="UP001651880"/>
    </source>
</evidence>
<feature type="binding site" evidence="6">
    <location>
        <position position="252"/>
    </location>
    <ligand>
        <name>K(+)</name>
        <dbReference type="ChEBI" id="CHEBI:29103"/>
    </ligand>
</feature>
<keyword evidence="4 6" id="KW-0630">Potassium</keyword>